<evidence type="ECO:0000256" key="6">
    <source>
        <dbReference type="SAM" id="Phobius"/>
    </source>
</evidence>
<dbReference type="AlphaFoldDB" id="A0A017T8G2"/>
<keyword evidence="4" id="KW-0067">ATP-binding</keyword>
<dbReference type="PROSITE" id="PS00108">
    <property type="entry name" value="PROTEIN_KINASE_ST"/>
    <property type="match status" value="1"/>
</dbReference>
<dbReference type="InterPro" id="IPR008271">
    <property type="entry name" value="Ser/Thr_kinase_AS"/>
</dbReference>
<protein>
    <submittedName>
        <fullName evidence="8">Serine/threonine protein kinase</fullName>
    </submittedName>
</protein>
<keyword evidence="2" id="KW-0547">Nucleotide-binding</keyword>
<evidence type="ECO:0000259" key="7">
    <source>
        <dbReference type="PROSITE" id="PS50011"/>
    </source>
</evidence>
<proteinExistence type="predicted"/>
<dbReference type="Gene3D" id="1.10.510.10">
    <property type="entry name" value="Transferase(Phosphotransferase) domain 1"/>
    <property type="match status" value="1"/>
</dbReference>
<feature type="domain" description="Protein kinase" evidence="7">
    <location>
        <begin position="1"/>
        <end position="263"/>
    </location>
</feature>
<evidence type="ECO:0000256" key="5">
    <source>
        <dbReference type="SAM" id="MobiDB-lite"/>
    </source>
</evidence>
<feature type="region of interest" description="Disordered" evidence="5">
    <location>
        <begin position="352"/>
        <end position="459"/>
    </location>
</feature>
<feature type="compositionally biased region" description="Polar residues" evidence="5">
    <location>
        <begin position="449"/>
        <end position="459"/>
    </location>
</feature>
<keyword evidence="6" id="KW-1133">Transmembrane helix</keyword>
<dbReference type="Pfam" id="PF00069">
    <property type="entry name" value="Pkinase"/>
    <property type="match status" value="1"/>
</dbReference>
<keyword evidence="6" id="KW-0812">Transmembrane</keyword>
<dbReference type="SMART" id="SM00220">
    <property type="entry name" value="S_TKc"/>
    <property type="match status" value="1"/>
</dbReference>
<sequence>MAAVYVATHRNGNRVAIKMLHPEMSAVPEIKRRFLTEGYVANKVNHPGVVVVTDDEVADDGSVFLVMELLEGETAGARARRFGGRMPVGEVLAMADQLLDVLATAHAAGIVHRDLKPDNVFITTGGQVKVLDFGIARIVEQDSHTTQSGVAMGTPAFLAPEQARGRWEMVDATTDQWAVGATLFALLAGHEVHRAETANEVLLLAMTQPAPPLASIVPVPPMVGVLVDRALAFDRAYRFPDVRAMQRAVKAATASTGDALPNLAVSSVSWPMPVTVGQPFSPTQQEAALRTHLPVVTEGQRGTLGAGGPLRTALLVMALVIPAMALAAAGVYWAKTRRSEAIPDTAAAATAIPSPERPGEAPQVQPAQGAALPAAPAPSAPPAEAPAESPSGSATVASQPPAPQGASTAVTANAQRAPSSGGDGTGRTTTAPNGRSTSAIPAATRPRSTKSAPNLDSQY</sequence>
<evidence type="ECO:0000256" key="1">
    <source>
        <dbReference type="ARBA" id="ARBA00022679"/>
    </source>
</evidence>
<feature type="compositionally biased region" description="Polar residues" evidence="5">
    <location>
        <begin position="405"/>
        <end position="418"/>
    </location>
</feature>
<dbReference type="GO" id="GO:0004674">
    <property type="term" value="F:protein serine/threonine kinase activity"/>
    <property type="evidence" value="ECO:0007669"/>
    <property type="project" value="UniProtKB-KW"/>
</dbReference>
<dbReference type="EMBL" id="ASRX01000028">
    <property type="protein sequence ID" value="EYF04901.1"/>
    <property type="molecule type" value="Genomic_DNA"/>
</dbReference>
<dbReference type="PANTHER" id="PTHR43289">
    <property type="entry name" value="MITOGEN-ACTIVATED PROTEIN KINASE KINASE KINASE 20-RELATED"/>
    <property type="match status" value="1"/>
</dbReference>
<feature type="compositionally biased region" description="Low complexity" evidence="5">
    <location>
        <begin position="385"/>
        <end position="394"/>
    </location>
</feature>
<evidence type="ECO:0000256" key="3">
    <source>
        <dbReference type="ARBA" id="ARBA00022777"/>
    </source>
</evidence>
<dbReference type="Proteomes" id="UP000019678">
    <property type="component" value="Unassembled WGS sequence"/>
</dbReference>
<evidence type="ECO:0000256" key="2">
    <source>
        <dbReference type="ARBA" id="ARBA00022741"/>
    </source>
</evidence>
<evidence type="ECO:0000313" key="9">
    <source>
        <dbReference type="Proteomes" id="UP000019678"/>
    </source>
</evidence>
<keyword evidence="9" id="KW-1185">Reference proteome</keyword>
<evidence type="ECO:0000256" key="4">
    <source>
        <dbReference type="ARBA" id="ARBA00022840"/>
    </source>
</evidence>
<dbReference type="PROSITE" id="PS50011">
    <property type="entry name" value="PROTEIN_KINASE_DOM"/>
    <property type="match status" value="1"/>
</dbReference>
<dbReference type="eggNOG" id="COG0515">
    <property type="taxonomic scope" value="Bacteria"/>
</dbReference>
<keyword evidence="1" id="KW-0808">Transferase</keyword>
<dbReference type="InterPro" id="IPR011009">
    <property type="entry name" value="Kinase-like_dom_sf"/>
</dbReference>
<gene>
    <name evidence="8" type="ORF">CAP_3712</name>
</gene>
<reference evidence="8 9" key="1">
    <citation type="submission" date="2013-05" db="EMBL/GenBank/DDBJ databases">
        <title>Genome assembly of Chondromyces apiculatus DSM 436.</title>
        <authorList>
            <person name="Sharma G."/>
            <person name="Khatri I."/>
            <person name="Kaur C."/>
            <person name="Mayilraj S."/>
            <person name="Subramanian S."/>
        </authorList>
    </citation>
    <scope>NUCLEOTIDE SEQUENCE [LARGE SCALE GENOMIC DNA]</scope>
    <source>
        <strain evidence="8 9">DSM 436</strain>
    </source>
</reference>
<comment type="caution">
    <text evidence="8">The sequence shown here is derived from an EMBL/GenBank/DDBJ whole genome shotgun (WGS) entry which is preliminary data.</text>
</comment>
<feature type="compositionally biased region" description="Pro residues" evidence="5">
    <location>
        <begin position="375"/>
        <end position="384"/>
    </location>
</feature>
<name>A0A017T8G2_9BACT</name>
<dbReference type="GO" id="GO:0005524">
    <property type="term" value="F:ATP binding"/>
    <property type="evidence" value="ECO:0007669"/>
    <property type="project" value="UniProtKB-KW"/>
</dbReference>
<dbReference type="SUPFAM" id="SSF56112">
    <property type="entry name" value="Protein kinase-like (PK-like)"/>
    <property type="match status" value="1"/>
</dbReference>
<keyword evidence="6" id="KW-0472">Membrane</keyword>
<evidence type="ECO:0000313" key="8">
    <source>
        <dbReference type="EMBL" id="EYF04901.1"/>
    </source>
</evidence>
<dbReference type="STRING" id="1192034.CAP_3712"/>
<accession>A0A017T8G2</accession>
<organism evidence="8 9">
    <name type="scientific">Chondromyces apiculatus DSM 436</name>
    <dbReference type="NCBI Taxonomy" id="1192034"/>
    <lineage>
        <taxon>Bacteria</taxon>
        <taxon>Pseudomonadati</taxon>
        <taxon>Myxococcota</taxon>
        <taxon>Polyangia</taxon>
        <taxon>Polyangiales</taxon>
        <taxon>Polyangiaceae</taxon>
        <taxon>Chondromyces</taxon>
    </lineage>
</organism>
<feature type="compositionally biased region" description="Low complexity" evidence="5">
    <location>
        <begin position="360"/>
        <end position="374"/>
    </location>
</feature>
<dbReference type="CDD" id="cd14014">
    <property type="entry name" value="STKc_PknB_like"/>
    <property type="match status" value="1"/>
</dbReference>
<dbReference type="Gene3D" id="3.30.200.20">
    <property type="entry name" value="Phosphorylase Kinase, domain 1"/>
    <property type="match status" value="1"/>
</dbReference>
<dbReference type="PANTHER" id="PTHR43289:SF34">
    <property type="entry name" value="SERINE_THREONINE-PROTEIN KINASE YBDM-RELATED"/>
    <property type="match status" value="1"/>
</dbReference>
<feature type="transmembrane region" description="Helical" evidence="6">
    <location>
        <begin position="313"/>
        <end position="334"/>
    </location>
</feature>
<dbReference type="InterPro" id="IPR000719">
    <property type="entry name" value="Prot_kinase_dom"/>
</dbReference>
<keyword evidence="3 8" id="KW-0418">Kinase</keyword>
<keyword evidence="8" id="KW-0723">Serine/threonine-protein kinase</keyword>